<protein>
    <submittedName>
        <fullName evidence="1">Uncharacterized protein</fullName>
    </submittedName>
</protein>
<feature type="non-terminal residue" evidence="1">
    <location>
        <position position="1"/>
    </location>
</feature>
<gene>
    <name evidence="1" type="ORF">B9Z19DRAFT_1154042</name>
</gene>
<dbReference type="Proteomes" id="UP000244722">
    <property type="component" value="Unassembled WGS sequence"/>
</dbReference>
<evidence type="ECO:0000313" key="2">
    <source>
        <dbReference type="Proteomes" id="UP000244722"/>
    </source>
</evidence>
<keyword evidence="2" id="KW-1185">Reference proteome</keyword>
<dbReference type="EMBL" id="NESQ01000235">
    <property type="protein sequence ID" value="PUU75381.1"/>
    <property type="molecule type" value="Genomic_DNA"/>
</dbReference>
<organism evidence="1 2">
    <name type="scientific">Tuber borchii</name>
    <name type="common">White truffle</name>
    <dbReference type="NCBI Taxonomy" id="42251"/>
    <lineage>
        <taxon>Eukaryota</taxon>
        <taxon>Fungi</taxon>
        <taxon>Dikarya</taxon>
        <taxon>Ascomycota</taxon>
        <taxon>Pezizomycotina</taxon>
        <taxon>Pezizomycetes</taxon>
        <taxon>Pezizales</taxon>
        <taxon>Tuberaceae</taxon>
        <taxon>Tuber</taxon>
    </lineage>
</organism>
<dbReference type="OrthoDB" id="1933107at2759"/>
<comment type="caution">
    <text evidence="1">The sequence shown here is derived from an EMBL/GenBank/DDBJ whole genome shotgun (WGS) entry which is preliminary data.</text>
</comment>
<name>A0A2T6ZIS1_TUBBO</name>
<evidence type="ECO:0000313" key="1">
    <source>
        <dbReference type="EMBL" id="PUU75381.1"/>
    </source>
</evidence>
<dbReference type="AlphaFoldDB" id="A0A2T6ZIS1"/>
<reference evidence="1 2" key="1">
    <citation type="submission" date="2017-04" db="EMBL/GenBank/DDBJ databases">
        <title>Draft genome sequence of Tuber borchii Vittad., a whitish edible truffle.</title>
        <authorList>
            <consortium name="DOE Joint Genome Institute"/>
            <person name="Murat C."/>
            <person name="Kuo A."/>
            <person name="Barry K.W."/>
            <person name="Clum A."/>
            <person name="Dockter R.B."/>
            <person name="Fauchery L."/>
            <person name="Iotti M."/>
            <person name="Kohler A."/>
            <person name="Labutti K."/>
            <person name="Lindquist E.A."/>
            <person name="Lipzen A."/>
            <person name="Ohm R.A."/>
            <person name="Wang M."/>
            <person name="Grigoriev I.V."/>
            <person name="Zambonelli A."/>
            <person name="Martin F.M."/>
        </authorList>
    </citation>
    <scope>NUCLEOTIDE SEQUENCE [LARGE SCALE GENOMIC DNA]</scope>
    <source>
        <strain evidence="1 2">Tbo3840</strain>
    </source>
</reference>
<proteinExistence type="predicted"/>
<sequence>KNNLNITRILDITQELRFLSDQLEVENAPFVFDGSQKRISESRKVASRNDQQTWKRLCNRNLLILAGQGGSRVYSGERRWKAHYG</sequence>
<accession>A0A2T6ZIS1</accession>